<evidence type="ECO:0000313" key="2">
    <source>
        <dbReference type="Proteomes" id="UP000193560"/>
    </source>
</evidence>
<sequence>MTSENWWKELVYATFLEAGVQKQELDRKFPSLFYSLYTRFRTKKGYSLFPDVTSTLEELKKRGFIMGVISNSDERLLNVMVSLKLDKYFDFILPSCLAGHEKPASDIFQKALHLAGQNIDSSEALHVGDDVEK</sequence>
<dbReference type="GO" id="GO:0005634">
    <property type="term" value="C:nucleus"/>
    <property type="evidence" value="ECO:0007669"/>
    <property type="project" value="TreeGrafter"/>
</dbReference>
<dbReference type="Proteomes" id="UP000193560">
    <property type="component" value="Unassembled WGS sequence"/>
</dbReference>
<name>A0A1X2IUE3_9FUNG</name>
<dbReference type="InterPro" id="IPR051828">
    <property type="entry name" value="HAD-like_hydrolase_domain"/>
</dbReference>
<keyword evidence="2" id="KW-1185">Reference proteome</keyword>
<gene>
    <name evidence="1" type="ORF">BCR42DRAFT_320846</name>
</gene>
<accession>A0A1X2IUE3</accession>
<organism evidence="1 2">
    <name type="scientific">Absidia repens</name>
    <dbReference type="NCBI Taxonomy" id="90262"/>
    <lineage>
        <taxon>Eukaryota</taxon>
        <taxon>Fungi</taxon>
        <taxon>Fungi incertae sedis</taxon>
        <taxon>Mucoromycota</taxon>
        <taxon>Mucoromycotina</taxon>
        <taxon>Mucoromycetes</taxon>
        <taxon>Mucorales</taxon>
        <taxon>Cunninghamellaceae</taxon>
        <taxon>Absidia</taxon>
    </lineage>
</organism>
<dbReference type="Pfam" id="PF13419">
    <property type="entry name" value="HAD_2"/>
    <property type="match status" value="1"/>
</dbReference>
<dbReference type="STRING" id="90262.A0A1X2IUE3"/>
<dbReference type="InterPro" id="IPR041492">
    <property type="entry name" value="HAD_2"/>
</dbReference>
<dbReference type="AlphaFoldDB" id="A0A1X2IUE3"/>
<dbReference type="PANTHER" id="PTHR46191:SF2">
    <property type="entry name" value="HALOACID DEHALOGENASE-LIKE HYDROLASE DOMAIN-CONTAINING PROTEIN 3"/>
    <property type="match status" value="1"/>
</dbReference>
<dbReference type="InterPro" id="IPR036412">
    <property type="entry name" value="HAD-like_sf"/>
</dbReference>
<dbReference type="PANTHER" id="PTHR46191">
    <property type="match status" value="1"/>
</dbReference>
<dbReference type="GO" id="GO:0016791">
    <property type="term" value="F:phosphatase activity"/>
    <property type="evidence" value="ECO:0007669"/>
    <property type="project" value="UniProtKB-ARBA"/>
</dbReference>
<dbReference type="InterPro" id="IPR006439">
    <property type="entry name" value="HAD-SF_hydro_IA"/>
</dbReference>
<protein>
    <submittedName>
        <fullName evidence="1">HAD-like domain-containing protein</fullName>
    </submittedName>
</protein>
<comment type="caution">
    <text evidence="1">The sequence shown here is derived from an EMBL/GenBank/DDBJ whole genome shotgun (WGS) entry which is preliminary data.</text>
</comment>
<dbReference type="Gene3D" id="3.40.50.1000">
    <property type="entry name" value="HAD superfamily/HAD-like"/>
    <property type="match status" value="1"/>
</dbReference>
<dbReference type="OrthoDB" id="444127at2759"/>
<dbReference type="SUPFAM" id="SSF56784">
    <property type="entry name" value="HAD-like"/>
    <property type="match status" value="1"/>
</dbReference>
<proteinExistence type="predicted"/>
<dbReference type="EMBL" id="MCGE01000005">
    <property type="protein sequence ID" value="ORZ21583.1"/>
    <property type="molecule type" value="Genomic_DNA"/>
</dbReference>
<dbReference type="NCBIfam" id="TIGR01549">
    <property type="entry name" value="HAD-SF-IA-v1"/>
    <property type="match status" value="1"/>
</dbReference>
<evidence type="ECO:0000313" key="1">
    <source>
        <dbReference type="EMBL" id="ORZ21583.1"/>
    </source>
</evidence>
<reference evidence="1 2" key="1">
    <citation type="submission" date="2016-07" db="EMBL/GenBank/DDBJ databases">
        <title>Pervasive Adenine N6-methylation of Active Genes in Fungi.</title>
        <authorList>
            <consortium name="DOE Joint Genome Institute"/>
            <person name="Mondo S.J."/>
            <person name="Dannebaum R.O."/>
            <person name="Kuo R.C."/>
            <person name="Labutti K."/>
            <person name="Haridas S."/>
            <person name="Kuo A."/>
            <person name="Salamov A."/>
            <person name="Ahrendt S.R."/>
            <person name="Lipzen A."/>
            <person name="Sullivan W."/>
            <person name="Andreopoulos W.B."/>
            <person name="Clum A."/>
            <person name="Lindquist E."/>
            <person name="Daum C."/>
            <person name="Ramamoorthy G.K."/>
            <person name="Gryganskyi A."/>
            <person name="Culley D."/>
            <person name="Magnuson J.K."/>
            <person name="James T.Y."/>
            <person name="O'Malley M.A."/>
            <person name="Stajich J.E."/>
            <person name="Spatafora J.W."/>
            <person name="Visel A."/>
            <person name="Grigoriev I.V."/>
        </authorList>
    </citation>
    <scope>NUCLEOTIDE SEQUENCE [LARGE SCALE GENOMIC DNA]</scope>
    <source>
        <strain evidence="1 2">NRRL 1336</strain>
    </source>
</reference>
<dbReference type="InterPro" id="IPR023214">
    <property type="entry name" value="HAD_sf"/>
</dbReference>